<keyword evidence="2" id="KW-1185">Reference proteome</keyword>
<evidence type="ECO:0000313" key="2">
    <source>
        <dbReference type="Proteomes" id="UP001501204"/>
    </source>
</evidence>
<reference evidence="1 2" key="1">
    <citation type="journal article" date="2019" name="Int. J. Syst. Evol. Microbiol.">
        <title>The Global Catalogue of Microorganisms (GCM) 10K type strain sequencing project: providing services to taxonomists for standard genome sequencing and annotation.</title>
        <authorList>
            <consortium name="The Broad Institute Genomics Platform"/>
            <consortium name="The Broad Institute Genome Sequencing Center for Infectious Disease"/>
            <person name="Wu L."/>
            <person name="Ma J."/>
        </authorList>
    </citation>
    <scope>NUCLEOTIDE SEQUENCE [LARGE SCALE GENOMIC DNA]</scope>
    <source>
        <strain evidence="1 2">JCM 14735</strain>
    </source>
</reference>
<comment type="caution">
    <text evidence="1">The sequence shown here is derived from an EMBL/GenBank/DDBJ whole genome shotgun (WGS) entry which is preliminary data.</text>
</comment>
<accession>A0ABN2KXL5</accession>
<name>A0ABN2KXL5_9MICC</name>
<organism evidence="1 2">
    <name type="scientific">Kocuria aegyptia</name>
    <dbReference type="NCBI Taxonomy" id="330943"/>
    <lineage>
        <taxon>Bacteria</taxon>
        <taxon>Bacillati</taxon>
        <taxon>Actinomycetota</taxon>
        <taxon>Actinomycetes</taxon>
        <taxon>Micrococcales</taxon>
        <taxon>Micrococcaceae</taxon>
        <taxon>Kocuria</taxon>
    </lineage>
</organism>
<proteinExistence type="predicted"/>
<gene>
    <name evidence="1" type="ORF">GCM10009767_28680</name>
</gene>
<dbReference type="Proteomes" id="UP001501204">
    <property type="component" value="Unassembled WGS sequence"/>
</dbReference>
<evidence type="ECO:0000313" key="1">
    <source>
        <dbReference type="EMBL" id="GAA1768947.1"/>
    </source>
</evidence>
<dbReference type="EMBL" id="BAAAOA010000045">
    <property type="protein sequence ID" value="GAA1768947.1"/>
    <property type="molecule type" value="Genomic_DNA"/>
</dbReference>
<sequence length="83" mass="8783">MKFAVWVMNPGPMALVAIRKRAPSRAERFMARIAAGVLTDPRPSGAGGTGAVLDMRPPRDGCDLRRGRSPATQDVAAVTVLPV</sequence>
<protein>
    <submittedName>
        <fullName evidence="1">Uncharacterized protein</fullName>
    </submittedName>
</protein>